<dbReference type="InterPro" id="IPR012838">
    <property type="entry name" value="PFL1_activating"/>
</dbReference>
<feature type="domain" description="Radical SAM core" evidence="11">
    <location>
        <begin position="14"/>
        <end position="239"/>
    </location>
</feature>
<reference evidence="13" key="1">
    <citation type="submission" date="2017-02" db="EMBL/GenBank/DDBJ databases">
        <authorList>
            <person name="Varghese N."/>
            <person name="Submissions S."/>
        </authorList>
    </citation>
    <scope>NUCLEOTIDE SEQUENCE [LARGE SCALE GENOMIC DNA]</scope>
    <source>
        <strain evidence="13">USBA 833</strain>
    </source>
</reference>
<evidence type="ECO:0000313" key="13">
    <source>
        <dbReference type="Proteomes" id="UP000190105"/>
    </source>
</evidence>
<evidence type="ECO:0000256" key="9">
    <source>
        <dbReference type="ARBA" id="ARBA00023014"/>
    </source>
</evidence>
<evidence type="ECO:0000256" key="8">
    <source>
        <dbReference type="ARBA" id="ARBA00023004"/>
    </source>
</evidence>
<gene>
    <name evidence="12" type="ORF">SAMN05443428_103163</name>
</gene>
<keyword evidence="6 10" id="KW-0479">Metal-binding</keyword>
<keyword evidence="8 10" id="KW-0408">Iron</keyword>
<dbReference type="PROSITE" id="PS01087">
    <property type="entry name" value="RADICAL_ACTIVATING"/>
    <property type="match status" value="1"/>
</dbReference>
<dbReference type="SUPFAM" id="SSF102114">
    <property type="entry name" value="Radical SAM enzymes"/>
    <property type="match status" value="1"/>
</dbReference>
<dbReference type="NCBIfam" id="TIGR02493">
    <property type="entry name" value="PFLA"/>
    <property type="match status" value="1"/>
</dbReference>
<proteinExistence type="inferred from homology"/>
<dbReference type="GO" id="GO:0051539">
    <property type="term" value="F:4 iron, 4 sulfur cluster binding"/>
    <property type="evidence" value="ECO:0007669"/>
    <property type="project" value="UniProtKB-UniRule"/>
</dbReference>
<keyword evidence="9 10" id="KW-0411">Iron-sulfur</keyword>
<comment type="cofactor">
    <cofactor evidence="10">
        <name>[4Fe-4S] cluster</name>
        <dbReference type="ChEBI" id="CHEBI:49883"/>
    </cofactor>
    <text evidence="10">Binds 1 [4Fe-4S] cluster. The cluster is coordinated with 3 cysteines and an exchangeable S-adenosyl-L-methionine.</text>
</comment>
<dbReference type="InterPro" id="IPR058240">
    <property type="entry name" value="rSAM_sf"/>
</dbReference>
<evidence type="ECO:0000313" key="12">
    <source>
        <dbReference type="EMBL" id="SKA80123.1"/>
    </source>
</evidence>
<dbReference type="PANTHER" id="PTHR30352:SF5">
    <property type="entry name" value="PYRUVATE FORMATE-LYASE 1-ACTIVATING ENZYME"/>
    <property type="match status" value="1"/>
</dbReference>
<dbReference type="EC" id="1.97.1.4" evidence="10"/>
<dbReference type="AlphaFoldDB" id="A0A1T4WRX6"/>
<dbReference type="InterPro" id="IPR001989">
    <property type="entry name" value="Radical_activat_CS"/>
</dbReference>
<dbReference type="RefSeq" id="WP_207651443.1">
    <property type="nucleotide sequence ID" value="NZ_FUYH01000003.1"/>
</dbReference>
<dbReference type="InterPro" id="IPR007197">
    <property type="entry name" value="rSAM"/>
</dbReference>
<keyword evidence="12" id="KW-0456">Lyase</keyword>
<evidence type="ECO:0000256" key="7">
    <source>
        <dbReference type="ARBA" id="ARBA00023002"/>
    </source>
</evidence>
<dbReference type="InterPro" id="IPR034457">
    <property type="entry name" value="Organic_radical-activating"/>
</dbReference>
<keyword evidence="7 10" id="KW-0560">Oxidoreductase</keyword>
<dbReference type="InterPro" id="IPR013785">
    <property type="entry name" value="Aldolase_TIM"/>
</dbReference>
<protein>
    <recommendedName>
        <fullName evidence="3 10">Pyruvate formate-lyase-activating enzyme</fullName>
        <ecNumber evidence="10">1.97.1.4</ecNumber>
    </recommendedName>
</protein>
<accession>A0A1T4WRX6</accession>
<evidence type="ECO:0000256" key="4">
    <source>
        <dbReference type="ARBA" id="ARBA00022485"/>
    </source>
</evidence>
<name>A0A1T4WRX6_9CLOT</name>
<evidence type="ECO:0000256" key="2">
    <source>
        <dbReference type="ARBA" id="ARBA00009777"/>
    </source>
</evidence>
<dbReference type="Pfam" id="PF04055">
    <property type="entry name" value="Radical_SAM"/>
    <property type="match status" value="1"/>
</dbReference>
<evidence type="ECO:0000256" key="6">
    <source>
        <dbReference type="ARBA" id="ARBA00022723"/>
    </source>
</evidence>
<dbReference type="GO" id="GO:0016829">
    <property type="term" value="F:lyase activity"/>
    <property type="evidence" value="ECO:0007669"/>
    <property type="project" value="UniProtKB-KW"/>
</dbReference>
<dbReference type="SFLD" id="SFLDG01066">
    <property type="entry name" value="organic_radical-activating_enz"/>
    <property type="match status" value="1"/>
</dbReference>
<keyword evidence="12" id="KW-0670">Pyruvate</keyword>
<dbReference type="Gene3D" id="3.20.20.70">
    <property type="entry name" value="Aldolase class I"/>
    <property type="match status" value="1"/>
</dbReference>
<dbReference type="EMBL" id="FUYH01000003">
    <property type="protein sequence ID" value="SKA80123.1"/>
    <property type="molecule type" value="Genomic_DNA"/>
</dbReference>
<dbReference type="STRING" id="1147123.SAMN05443428_103163"/>
<sequence length="241" mass="27433">MRACIHSIETFGTLDGPGIRNVIFFQGCPLRCLYCHNADTRTIKEPNYDINELMKFILKYKPYFDASGGGITVSGGEPTLQYEFICELFKRCQKEGINTALDTCGYVDIDVAKKIIPYTNIVLLDIKHIDDDMCIKLTGKTNKKSIKLLEYLNKEKVPVILRQVIIEGWTDSIDYIKKLGCFAKNYSCIEKVELLPYHKMGEEKWTDIGISPPLKDIPPYPKSKAKEYASLLNRDFGLKAV</sequence>
<evidence type="ECO:0000256" key="1">
    <source>
        <dbReference type="ARBA" id="ARBA00003141"/>
    </source>
</evidence>
<keyword evidence="10" id="KW-0963">Cytoplasm</keyword>
<dbReference type="GO" id="GO:0005737">
    <property type="term" value="C:cytoplasm"/>
    <property type="evidence" value="ECO:0007669"/>
    <property type="project" value="UniProtKB-SubCell"/>
</dbReference>
<dbReference type="CDD" id="cd01335">
    <property type="entry name" value="Radical_SAM"/>
    <property type="match status" value="1"/>
</dbReference>
<comment type="catalytic activity">
    <reaction evidence="10">
        <text>glycyl-[formate C-acetyltransferase] + reduced [flavodoxin] + S-adenosyl-L-methionine = glycin-2-yl radical-[formate C-acetyltransferase] + semiquinone [flavodoxin] + 5'-deoxyadenosine + L-methionine + H(+)</text>
        <dbReference type="Rhea" id="RHEA:19225"/>
        <dbReference type="Rhea" id="RHEA-COMP:10622"/>
        <dbReference type="Rhea" id="RHEA-COMP:12190"/>
        <dbReference type="Rhea" id="RHEA-COMP:12191"/>
        <dbReference type="Rhea" id="RHEA-COMP:14480"/>
        <dbReference type="ChEBI" id="CHEBI:15378"/>
        <dbReference type="ChEBI" id="CHEBI:17319"/>
        <dbReference type="ChEBI" id="CHEBI:29947"/>
        <dbReference type="ChEBI" id="CHEBI:32722"/>
        <dbReference type="ChEBI" id="CHEBI:57618"/>
        <dbReference type="ChEBI" id="CHEBI:57844"/>
        <dbReference type="ChEBI" id="CHEBI:59789"/>
        <dbReference type="ChEBI" id="CHEBI:140311"/>
        <dbReference type="EC" id="1.97.1.4"/>
    </reaction>
</comment>
<evidence type="ECO:0000256" key="3">
    <source>
        <dbReference type="ARBA" id="ARBA00021356"/>
    </source>
</evidence>
<keyword evidence="13" id="KW-1185">Reference proteome</keyword>
<comment type="function">
    <text evidence="1 10">Activation of pyruvate formate-lyase under anaerobic conditions by generation of an organic free radical, using S-adenosylmethionine and reduced flavodoxin as cosubstrates to produce 5'-deoxy-adenosine.</text>
</comment>
<keyword evidence="4 10" id="KW-0004">4Fe-4S</keyword>
<comment type="subcellular location">
    <subcellularLocation>
        <location evidence="10">Cytoplasm</location>
    </subcellularLocation>
</comment>
<comment type="similarity">
    <text evidence="2 10">Belongs to the organic radical-activating enzymes family.</text>
</comment>
<organism evidence="12 13">
    <name type="scientific">Caloramator quimbayensis</name>
    <dbReference type="NCBI Taxonomy" id="1147123"/>
    <lineage>
        <taxon>Bacteria</taxon>
        <taxon>Bacillati</taxon>
        <taxon>Bacillota</taxon>
        <taxon>Clostridia</taxon>
        <taxon>Eubacteriales</taxon>
        <taxon>Clostridiaceae</taxon>
        <taxon>Caloramator</taxon>
    </lineage>
</organism>
<evidence type="ECO:0000256" key="5">
    <source>
        <dbReference type="ARBA" id="ARBA00022691"/>
    </source>
</evidence>
<evidence type="ECO:0000256" key="10">
    <source>
        <dbReference type="RuleBase" id="RU362053"/>
    </source>
</evidence>
<keyword evidence="5 10" id="KW-0949">S-adenosyl-L-methionine</keyword>
<dbReference type="PROSITE" id="PS51918">
    <property type="entry name" value="RADICAL_SAM"/>
    <property type="match status" value="1"/>
</dbReference>
<dbReference type="GO" id="GO:0046872">
    <property type="term" value="F:metal ion binding"/>
    <property type="evidence" value="ECO:0007669"/>
    <property type="project" value="UniProtKB-UniRule"/>
</dbReference>
<dbReference type="GO" id="GO:0043365">
    <property type="term" value="F:[formate-C-acetyltransferase]-activating enzyme activity"/>
    <property type="evidence" value="ECO:0007669"/>
    <property type="project" value="UniProtKB-UniRule"/>
</dbReference>
<dbReference type="Proteomes" id="UP000190105">
    <property type="component" value="Unassembled WGS sequence"/>
</dbReference>
<dbReference type="PANTHER" id="PTHR30352">
    <property type="entry name" value="PYRUVATE FORMATE-LYASE-ACTIVATING ENZYME"/>
    <property type="match status" value="1"/>
</dbReference>
<evidence type="ECO:0000259" key="11">
    <source>
        <dbReference type="PROSITE" id="PS51918"/>
    </source>
</evidence>
<dbReference type="SFLD" id="SFLDS00029">
    <property type="entry name" value="Radical_SAM"/>
    <property type="match status" value="1"/>
</dbReference>